<evidence type="ECO:0000256" key="2">
    <source>
        <dbReference type="SAM" id="MobiDB-lite"/>
    </source>
</evidence>
<feature type="coiled-coil region" evidence="1">
    <location>
        <begin position="408"/>
        <end position="456"/>
    </location>
</feature>
<feature type="region of interest" description="Disordered" evidence="2">
    <location>
        <begin position="267"/>
        <end position="287"/>
    </location>
</feature>
<evidence type="ECO:0000313" key="4">
    <source>
        <dbReference type="Proteomes" id="UP000596661"/>
    </source>
</evidence>
<dbReference type="EnsemblPlants" id="evm.model.09.1026">
    <property type="protein sequence ID" value="cds.evm.model.09.1026"/>
    <property type="gene ID" value="evm.TU.09.1026"/>
</dbReference>
<name>A0A803QD50_CANSA</name>
<keyword evidence="4" id="KW-1185">Reference proteome</keyword>
<reference evidence="3" key="1">
    <citation type="submission" date="2018-11" db="EMBL/GenBank/DDBJ databases">
        <authorList>
            <person name="Grassa J C."/>
        </authorList>
    </citation>
    <scope>NUCLEOTIDE SEQUENCE [LARGE SCALE GENOMIC DNA]</scope>
</reference>
<sequence>MRLLHLLALESSSKLSEGTDYPLCIKSGLGPFSGRTIKIVYAKISPSRLFVGPRNLFFFHGFKRSPPTSITMSIEGELVQVHPESIWEMDQKANCFQSYGMFQAYSEVAGLCNVPGLMWHRLSVHGESASVSVDGFSAWSGSHISSGAHPPLRTYFANLITRIGIVPFQLIPSSYRLLARVPSLQLSFQLLDELPLWSVRTEEIPRKEGQYRAFSEEQLKVPVHQEEVMEPSASSVPQVSVACPGGIRGDLTRGSDDSWDGPIFLSMGASSQSTRKGSESSSDPIAKKAKSLVPELGIVASQYTPPQPISRAEMINNIGRSVSKLTSEKWAVSNSVDLFTLSVATKQQATRLALFTERAAKEAGNAKTQVASGTHMSREEWKAKLITEEEKWYAKYLKKYSDYKAQIEQEAVRSVEKVEKKINSLQEDMRKKDSRIKDLKDEVKEGKKQVAVWEVKKVLSMSRGKYLEEFPLMVDIDNDKGISVVALSSQEYVETEVSFAQADEGPTQDAAEADLEPEEQFDVPAPTVGLPDFGQEPSLWVLGKLGRFFTGQDHQYPRVLLLSLVTPRAESGYSSFYHLVGPETSREFLWLVGFAGLQLLLQHGPKDFVDGFHLSISLWPGYNREAFHDSVLGTEIGHWYPYARLLSDTRQRSDSTPVENHCKYSPIGPRTVGCLRAIVPMGRKKSSLSTGFDKIGALQLRAATRLITLWTSLCFLGEGMSRKALIFSGLAFIPRALTMYPKNSPKAMGHSIIMKLECLNALALLSPLRVIGSWIFPMGIKASPLKPCNRTRHGVRSASVNSITWNANLNKTLTELPLSARILETLFLVICASITKGSLVGKRTFLSSSSVKLDGVHPIVATCLSTGGGAILGGYGVPSSEANKATPAVAGRAGRARKKVKSCAQPRFRGLPSVYISAVESWLLRSRINPFL</sequence>
<reference evidence="3" key="2">
    <citation type="submission" date="2021-03" db="UniProtKB">
        <authorList>
            <consortium name="EnsemblPlants"/>
        </authorList>
    </citation>
    <scope>IDENTIFICATION</scope>
</reference>
<dbReference type="AlphaFoldDB" id="A0A803QD50"/>
<feature type="compositionally biased region" description="Polar residues" evidence="2">
    <location>
        <begin position="268"/>
        <end position="283"/>
    </location>
</feature>
<protein>
    <submittedName>
        <fullName evidence="3">Uncharacterized protein</fullName>
    </submittedName>
</protein>
<evidence type="ECO:0000313" key="3">
    <source>
        <dbReference type="EnsemblPlants" id="cds.evm.model.09.1026"/>
    </source>
</evidence>
<evidence type="ECO:0000256" key="1">
    <source>
        <dbReference type="SAM" id="Coils"/>
    </source>
</evidence>
<keyword evidence="1" id="KW-0175">Coiled coil</keyword>
<proteinExistence type="predicted"/>
<organism evidence="3 4">
    <name type="scientific">Cannabis sativa</name>
    <name type="common">Hemp</name>
    <name type="synonym">Marijuana</name>
    <dbReference type="NCBI Taxonomy" id="3483"/>
    <lineage>
        <taxon>Eukaryota</taxon>
        <taxon>Viridiplantae</taxon>
        <taxon>Streptophyta</taxon>
        <taxon>Embryophyta</taxon>
        <taxon>Tracheophyta</taxon>
        <taxon>Spermatophyta</taxon>
        <taxon>Magnoliopsida</taxon>
        <taxon>eudicotyledons</taxon>
        <taxon>Gunneridae</taxon>
        <taxon>Pentapetalae</taxon>
        <taxon>rosids</taxon>
        <taxon>fabids</taxon>
        <taxon>Rosales</taxon>
        <taxon>Cannabaceae</taxon>
        <taxon>Cannabis</taxon>
    </lineage>
</organism>
<dbReference type="Gramene" id="evm.model.09.1026">
    <property type="protein sequence ID" value="cds.evm.model.09.1026"/>
    <property type="gene ID" value="evm.TU.09.1026"/>
</dbReference>
<accession>A0A803QD50</accession>
<dbReference type="Proteomes" id="UP000596661">
    <property type="component" value="Chromosome 9"/>
</dbReference>
<dbReference type="EMBL" id="UZAU01000746">
    <property type="status" value="NOT_ANNOTATED_CDS"/>
    <property type="molecule type" value="Genomic_DNA"/>
</dbReference>